<evidence type="ECO:0000256" key="2">
    <source>
        <dbReference type="ARBA" id="ARBA00004496"/>
    </source>
</evidence>
<dbReference type="FunFam" id="3.30.160.60:FF:000299">
    <property type="entry name" value="Zinc finger protein 593"/>
    <property type="match status" value="1"/>
</dbReference>
<dbReference type="GO" id="GO:0005737">
    <property type="term" value="C:cytoplasm"/>
    <property type="evidence" value="ECO:0007669"/>
    <property type="project" value="UniProtKB-SubCell"/>
</dbReference>
<comment type="function">
    <text evidence="10">Involved in pre-60S ribosomal particles maturation by promoting the nuclear export of the 60S ribosome.</text>
</comment>
<dbReference type="SMART" id="SM00451">
    <property type="entry name" value="ZnF_U1"/>
    <property type="match status" value="1"/>
</dbReference>
<dbReference type="PROSITE" id="PS00028">
    <property type="entry name" value="ZINC_FINGER_C2H2_1"/>
    <property type="match status" value="1"/>
</dbReference>
<feature type="region of interest" description="Disordered" evidence="14">
    <location>
        <begin position="128"/>
        <end position="149"/>
    </location>
</feature>
<dbReference type="PROSITE" id="PS50157">
    <property type="entry name" value="ZINC_FINGER_C2H2_2"/>
    <property type="match status" value="1"/>
</dbReference>
<evidence type="ECO:0000256" key="3">
    <source>
        <dbReference type="ARBA" id="ARBA00022490"/>
    </source>
</evidence>
<evidence type="ECO:0000256" key="5">
    <source>
        <dbReference type="ARBA" id="ARBA00022723"/>
    </source>
</evidence>
<evidence type="ECO:0000256" key="14">
    <source>
        <dbReference type="SAM" id="MobiDB-lite"/>
    </source>
</evidence>
<feature type="chain" id="PRO_5007287046" description="Zinc finger protein 593 homolog" evidence="15">
    <location>
        <begin position="20"/>
        <end position="149"/>
    </location>
</feature>
<evidence type="ECO:0000256" key="6">
    <source>
        <dbReference type="ARBA" id="ARBA00022771"/>
    </source>
</evidence>
<evidence type="ECO:0000256" key="4">
    <source>
        <dbReference type="ARBA" id="ARBA00022517"/>
    </source>
</evidence>
<dbReference type="InterPro" id="IPR022755">
    <property type="entry name" value="Znf_C2H2_jaz"/>
</dbReference>
<name>A0A131Z9H6_RHIAP</name>
<feature type="domain" description="C2H2-type" evidence="16">
    <location>
        <begin position="84"/>
        <end position="113"/>
    </location>
</feature>
<evidence type="ECO:0000256" key="7">
    <source>
        <dbReference type="ARBA" id="ARBA00022833"/>
    </source>
</evidence>
<evidence type="ECO:0000256" key="9">
    <source>
        <dbReference type="ARBA" id="ARBA00038064"/>
    </source>
</evidence>
<dbReference type="InterPro" id="IPR051879">
    <property type="entry name" value="C2H2-ZF_Maturation_Protein"/>
</dbReference>
<dbReference type="Pfam" id="PF12171">
    <property type="entry name" value="zf-C2H2_jaz"/>
    <property type="match status" value="1"/>
</dbReference>
<dbReference type="EMBL" id="GEDV01001102">
    <property type="protein sequence ID" value="JAP87455.1"/>
    <property type="molecule type" value="Transcribed_RNA"/>
</dbReference>
<dbReference type="SUPFAM" id="SSF57667">
    <property type="entry name" value="beta-beta-alpha zinc fingers"/>
    <property type="match status" value="1"/>
</dbReference>
<evidence type="ECO:0000313" key="17">
    <source>
        <dbReference type="EMBL" id="JAP87455.1"/>
    </source>
</evidence>
<evidence type="ECO:0000256" key="11">
    <source>
        <dbReference type="ARBA" id="ARBA00065398"/>
    </source>
</evidence>
<organism evidence="17">
    <name type="scientific">Rhipicephalus appendiculatus</name>
    <name type="common">Brown ear tick</name>
    <dbReference type="NCBI Taxonomy" id="34631"/>
    <lineage>
        <taxon>Eukaryota</taxon>
        <taxon>Metazoa</taxon>
        <taxon>Ecdysozoa</taxon>
        <taxon>Arthropoda</taxon>
        <taxon>Chelicerata</taxon>
        <taxon>Arachnida</taxon>
        <taxon>Acari</taxon>
        <taxon>Parasitiformes</taxon>
        <taxon>Ixodida</taxon>
        <taxon>Ixodoidea</taxon>
        <taxon>Ixodidae</taxon>
        <taxon>Rhipicephalinae</taxon>
        <taxon>Rhipicephalus</taxon>
        <taxon>Rhipicephalus</taxon>
    </lineage>
</organism>
<comment type="subunit">
    <text evidence="11">Associates with pre-60S ribosomal particles; released from the pre-60S particle very early in the cytoplasm.</text>
</comment>
<dbReference type="GO" id="GO:0005634">
    <property type="term" value="C:nucleus"/>
    <property type="evidence" value="ECO:0007669"/>
    <property type="project" value="UniProtKB-SubCell"/>
</dbReference>
<keyword evidence="8" id="KW-0539">Nucleus</keyword>
<dbReference type="GO" id="GO:0042254">
    <property type="term" value="P:ribosome biogenesis"/>
    <property type="evidence" value="ECO:0007669"/>
    <property type="project" value="UniProtKB-KW"/>
</dbReference>
<keyword evidence="3" id="KW-0963">Cytoplasm</keyword>
<keyword evidence="15" id="KW-0732">Signal</keyword>
<evidence type="ECO:0000256" key="8">
    <source>
        <dbReference type="ARBA" id="ARBA00023242"/>
    </source>
</evidence>
<evidence type="ECO:0000256" key="12">
    <source>
        <dbReference type="ARBA" id="ARBA00068297"/>
    </source>
</evidence>
<keyword evidence="6 13" id="KW-0863">Zinc-finger</keyword>
<dbReference type="PANTHER" id="PTHR46095:SF1">
    <property type="entry name" value="ZINC FINGER PROTEIN 593"/>
    <property type="match status" value="1"/>
</dbReference>
<dbReference type="Gene3D" id="3.30.160.60">
    <property type="entry name" value="Classic Zinc Finger"/>
    <property type="match status" value="1"/>
</dbReference>
<keyword evidence="7" id="KW-0862">Zinc</keyword>
<comment type="subcellular location">
    <subcellularLocation>
        <location evidence="2">Cytoplasm</location>
    </subcellularLocation>
    <subcellularLocation>
        <location evidence="1">Nucleus</location>
    </subcellularLocation>
</comment>
<evidence type="ECO:0000259" key="16">
    <source>
        <dbReference type="PROSITE" id="PS50157"/>
    </source>
</evidence>
<dbReference type="GO" id="GO:0043021">
    <property type="term" value="F:ribonucleoprotein complex binding"/>
    <property type="evidence" value="ECO:0007669"/>
    <property type="project" value="UniProtKB-ARBA"/>
</dbReference>
<dbReference type="PANTHER" id="PTHR46095">
    <property type="entry name" value="ZINC FINGER PROTEIN 593"/>
    <property type="match status" value="1"/>
</dbReference>
<sequence length="149" mass="17387">VSVYFVVSLVFTLLQQSSVYLSVSSMTRYSRKKTHKGYTAAHKRDKTKRRTKDLDQIHVDMQPENAERLLNQEVDYDMPGEAQFYCLHCARYFMDKNSLNDHLKSKNHKRRLKSLEEEPYSQAEAEAAAGMGNYVLPKRRKVESQPPKE</sequence>
<dbReference type="InterPro" id="IPR003604">
    <property type="entry name" value="Matrin/U1-like-C_Znf_C2H2"/>
</dbReference>
<comment type="similarity">
    <text evidence="9">Belongs to the ZNF593/BUD20 C2H2-type zinc-finger protein family.</text>
</comment>
<proteinExistence type="inferred from homology"/>
<accession>A0A131Z9H6</accession>
<keyword evidence="4" id="KW-0690">Ribosome biogenesis</keyword>
<dbReference type="GO" id="GO:0003676">
    <property type="term" value="F:nucleic acid binding"/>
    <property type="evidence" value="ECO:0007669"/>
    <property type="project" value="InterPro"/>
</dbReference>
<feature type="non-terminal residue" evidence="17">
    <location>
        <position position="1"/>
    </location>
</feature>
<keyword evidence="5" id="KW-0479">Metal-binding</keyword>
<evidence type="ECO:0000256" key="10">
    <source>
        <dbReference type="ARBA" id="ARBA00057732"/>
    </source>
</evidence>
<evidence type="ECO:0000256" key="15">
    <source>
        <dbReference type="SAM" id="SignalP"/>
    </source>
</evidence>
<reference evidence="17" key="1">
    <citation type="journal article" date="2016" name="Ticks Tick Borne Dis.">
        <title>De novo assembly and annotation of the salivary gland transcriptome of Rhipicephalus appendiculatus male and female ticks during blood feeding.</title>
        <authorList>
            <person name="de Castro M.H."/>
            <person name="de Klerk D."/>
            <person name="Pienaar R."/>
            <person name="Latif A.A."/>
            <person name="Rees D.J."/>
            <person name="Mans B.J."/>
        </authorList>
    </citation>
    <scope>NUCLEOTIDE SEQUENCE</scope>
    <source>
        <tissue evidence="17">Salivary glands</tissue>
    </source>
</reference>
<dbReference type="GO" id="GO:0008270">
    <property type="term" value="F:zinc ion binding"/>
    <property type="evidence" value="ECO:0007669"/>
    <property type="project" value="UniProtKB-KW"/>
</dbReference>
<dbReference type="AlphaFoldDB" id="A0A131Z9H6"/>
<protein>
    <recommendedName>
        <fullName evidence="12">Zinc finger protein 593 homolog</fullName>
    </recommendedName>
</protein>
<evidence type="ECO:0000256" key="1">
    <source>
        <dbReference type="ARBA" id="ARBA00004123"/>
    </source>
</evidence>
<feature type="signal peptide" evidence="15">
    <location>
        <begin position="1"/>
        <end position="19"/>
    </location>
</feature>
<dbReference type="InterPro" id="IPR036236">
    <property type="entry name" value="Znf_C2H2_sf"/>
</dbReference>
<evidence type="ECO:0000256" key="13">
    <source>
        <dbReference type="PROSITE-ProRule" id="PRU00042"/>
    </source>
</evidence>
<dbReference type="InterPro" id="IPR013087">
    <property type="entry name" value="Znf_C2H2_type"/>
</dbReference>